<evidence type="ECO:0000256" key="1">
    <source>
        <dbReference type="ARBA" id="ARBA00022553"/>
    </source>
</evidence>
<dbReference type="RefSeq" id="WP_113645684.1">
    <property type="nucleotide sequence ID" value="NZ_QMHN01000001.1"/>
</dbReference>
<evidence type="ECO:0000259" key="5">
    <source>
        <dbReference type="PROSITE" id="PS50110"/>
    </source>
</evidence>
<dbReference type="SMART" id="SM00421">
    <property type="entry name" value="HTH_LUXR"/>
    <property type="match status" value="1"/>
</dbReference>
<dbReference type="SUPFAM" id="SSF52172">
    <property type="entry name" value="CheY-like"/>
    <property type="match status" value="1"/>
</dbReference>
<sequence length="215" mass="24404">MINILLAEDHNIVRNGIKMLLESDKEIQVVGEAVNGLEVLKQIAKIAVDLILVDINMPEMDGMQLLKEVKLKHPQIKVMMLSMHDNEKYVMEAFKHGSDGYLLKNIGADELIFAIKFVQQGRKYLCAELTITMMENLLQSKQYLITIPDNEIDFSLRELEILQLIAEGLTNLEMSEKLFLSKRTIEGHRQSLLDKTGSKNSAALIRYGVLHGLIQ</sequence>
<dbReference type="GO" id="GO:0003677">
    <property type="term" value="F:DNA binding"/>
    <property type="evidence" value="ECO:0007669"/>
    <property type="project" value="UniProtKB-KW"/>
</dbReference>
<name>A0A3S3PIC3_9SPHI</name>
<dbReference type="PANTHER" id="PTHR43214:SF43">
    <property type="entry name" value="TWO-COMPONENT RESPONSE REGULATOR"/>
    <property type="match status" value="1"/>
</dbReference>
<dbReference type="PRINTS" id="PR00038">
    <property type="entry name" value="HTHLUXR"/>
</dbReference>
<evidence type="ECO:0000259" key="4">
    <source>
        <dbReference type="PROSITE" id="PS50043"/>
    </source>
</evidence>
<dbReference type="PANTHER" id="PTHR43214">
    <property type="entry name" value="TWO-COMPONENT RESPONSE REGULATOR"/>
    <property type="match status" value="1"/>
</dbReference>
<dbReference type="AlphaFoldDB" id="A0A3S3PIC3"/>
<dbReference type="Gene3D" id="3.40.50.2300">
    <property type="match status" value="1"/>
</dbReference>
<dbReference type="CDD" id="cd17535">
    <property type="entry name" value="REC_NarL-like"/>
    <property type="match status" value="1"/>
</dbReference>
<dbReference type="GO" id="GO:0006355">
    <property type="term" value="P:regulation of DNA-templated transcription"/>
    <property type="evidence" value="ECO:0007669"/>
    <property type="project" value="InterPro"/>
</dbReference>
<evidence type="ECO:0000256" key="3">
    <source>
        <dbReference type="PROSITE-ProRule" id="PRU00169"/>
    </source>
</evidence>
<dbReference type="SUPFAM" id="SSF46894">
    <property type="entry name" value="C-terminal effector domain of the bipartite response regulators"/>
    <property type="match status" value="1"/>
</dbReference>
<dbReference type="SMART" id="SM00448">
    <property type="entry name" value="REC"/>
    <property type="match status" value="1"/>
</dbReference>
<feature type="modified residue" description="4-aspartylphosphate" evidence="3">
    <location>
        <position position="54"/>
    </location>
</feature>
<keyword evidence="7" id="KW-1185">Reference proteome</keyword>
<feature type="domain" description="Response regulatory" evidence="5">
    <location>
        <begin position="3"/>
        <end position="119"/>
    </location>
</feature>
<dbReference type="InterPro" id="IPR001789">
    <property type="entry name" value="Sig_transdc_resp-reg_receiver"/>
</dbReference>
<evidence type="ECO:0000313" key="6">
    <source>
        <dbReference type="EMBL" id="RWU10190.1"/>
    </source>
</evidence>
<gene>
    <name evidence="6" type="ORF">DPV69_02265</name>
</gene>
<dbReference type="Pfam" id="PF00196">
    <property type="entry name" value="GerE"/>
    <property type="match status" value="1"/>
</dbReference>
<comment type="caution">
    <text evidence="6">The sequence shown here is derived from an EMBL/GenBank/DDBJ whole genome shotgun (WGS) entry which is preliminary data.</text>
</comment>
<feature type="domain" description="HTH luxR-type" evidence="4">
    <location>
        <begin position="147"/>
        <end position="212"/>
    </location>
</feature>
<dbReference type="OrthoDB" id="9797341at2"/>
<dbReference type="Proteomes" id="UP000284120">
    <property type="component" value="Unassembled WGS sequence"/>
</dbReference>
<dbReference type="PROSITE" id="PS50043">
    <property type="entry name" value="HTH_LUXR_2"/>
    <property type="match status" value="1"/>
</dbReference>
<dbReference type="GO" id="GO:0000160">
    <property type="term" value="P:phosphorelay signal transduction system"/>
    <property type="evidence" value="ECO:0007669"/>
    <property type="project" value="InterPro"/>
</dbReference>
<accession>A0A3S3PIC3</accession>
<dbReference type="InterPro" id="IPR039420">
    <property type="entry name" value="WalR-like"/>
</dbReference>
<dbReference type="InterPro" id="IPR000792">
    <property type="entry name" value="Tscrpt_reg_LuxR_C"/>
</dbReference>
<keyword evidence="1 3" id="KW-0597">Phosphoprotein</keyword>
<dbReference type="PROSITE" id="PS50110">
    <property type="entry name" value="RESPONSE_REGULATORY"/>
    <property type="match status" value="1"/>
</dbReference>
<protein>
    <submittedName>
        <fullName evidence="6">Response regulator transcription factor</fullName>
    </submittedName>
</protein>
<dbReference type="Pfam" id="PF00072">
    <property type="entry name" value="Response_reg"/>
    <property type="match status" value="1"/>
</dbReference>
<dbReference type="EMBL" id="SAYW01000001">
    <property type="protein sequence ID" value="RWU10190.1"/>
    <property type="molecule type" value="Genomic_DNA"/>
</dbReference>
<reference evidence="6 7" key="1">
    <citation type="submission" date="2018-06" db="EMBL/GenBank/DDBJ databases">
        <title>Pedobacter endophyticus sp. nov., an endophytic bacterium isolated from a leaf of Triticum aestivum.</title>
        <authorList>
            <person name="Zhang L."/>
        </authorList>
    </citation>
    <scope>NUCLEOTIDE SEQUENCE [LARGE SCALE GENOMIC DNA]</scope>
    <source>
        <strain evidence="6 7">CM134L-2</strain>
    </source>
</reference>
<evidence type="ECO:0000313" key="7">
    <source>
        <dbReference type="Proteomes" id="UP000284120"/>
    </source>
</evidence>
<dbReference type="InterPro" id="IPR011006">
    <property type="entry name" value="CheY-like_superfamily"/>
</dbReference>
<dbReference type="CDD" id="cd06170">
    <property type="entry name" value="LuxR_C_like"/>
    <property type="match status" value="1"/>
</dbReference>
<dbReference type="InterPro" id="IPR016032">
    <property type="entry name" value="Sig_transdc_resp-reg_C-effctor"/>
</dbReference>
<dbReference type="InterPro" id="IPR058245">
    <property type="entry name" value="NreC/VraR/RcsB-like_REC"/>
</dbReference>
<organism evidence="6 7">
    <name type="scientific">Pedobacter chitinilyticus</name>
    <dbReference type="NCBI Taxonomy" id="2233776"/>
    <lineage>
        <taxon>Bacteria</taxon>
        <taxon>Pseudomonadati</taxon>
        <taxon>Bacteroidota</taxon>
        <taxon>Sphingobacteriia</taxon>
        <taxon>Sphingobacteriales</taxon>
        <taxon>Sphingobacteriaceae</taxon>
        <taxon>Pedobacter</taxon>
    </lineage>
</organism>
<evidence type="ECO:0000256" key="2">
    <source>
        <dbReference type="ARBA" id="ARBA00023125"/>
    </source>
</evidence>
<proteinExistence type="predicted"/>
<keyword evidence="2" id="KW-0238">DNA-binding</keyword>